<keyword evidence="2" id="KW-1185">Reference proteome</keyword>
<dbReference type="EMBL" id="PQFF01000131">
    <property type="protein sequence ID" value="RHZ79846.1"/>
    <property type="molecule type" value="Genomic_DNA"/>
</dbReference>
<name>A0A397J1F7_9GLOM</name>
<dbReference type="OrthoDB" id="2440501at2759"/>
<proteinExistence type="predicted"/>
<comment type="caution">
    <text evidence="1">The sequence shown here is derived from an EMBL/GenBank/DDBJ whole genome shotgun (WGS) entry which is preliminary data.</text>
</comment>
<sequence length="242" mass="28031">MKYCNNKSSNCPKKYKKSLVKITYQFLNTVLCGPQNPESLTNFRVFALYPGYFTSKQKGDYGKDLSINIKQLLRFPPEPYTFPSQTTLDLIVNNLFGKSIFTESIGQLFLESKNELLLKPLKDNIIVHSNEEALKHMFLDTLILTLHADFEPVNWQEATRVSLPLMKKSEEKILNLKISDQNRPNQKTVREALELKISKKCNAYLEPLMKRNDADLKCMFVVGLYRLISRKVYCADINQKCF</sequence>
<gene>
    <name evidence="1" type="ORF">Glove_140g24</name>
</gene>
<protein>
    <submittedName>
        <fullName evidence="1">Uncharacterized protein</fullName>
    </submittedName>
</protein>
<accession>A0A397J1F7</accession>
<organism evidence="1 2">
    <name type="scientific">Diversispora epigaea</name>
    <dbReference type="NCBI Taxonomy" id="1348612"/>
    <lineage>
        <taxon>Eukaryota</taxon>
        <taxon>Fungi</taxon>
        <taxon>Fungi incertae sedis</taxon>
        <taxon>Mucoromycota</taxon>
        <taxon>Glomeromycotina</taxon>
        <taxon>Glomeromycetes</taxon>
        <taxon>Diversisporales</taxon>
        <taxon>Diversisporaceae</taxon>
        <taxon>Diversispora</taxon>
    </lineage>
</organism>
<dbReference type="AlphaFoldDB" id="A0A397J1F7"/>
<reference evidence="1 2" key="1">
    <citation type="submission" date="2018-08" db="EMBL/GenBank/DDBJ databases">
        <title>Genome and evolution of the arbuscular mycorrhizal fungus Diversispora epigaea (formerly Glomus versiforme) and its bacterial endosymbionts.</title>
        <authorList>
            <person name="Sun X."/>
            <person name="Fei Z."/>
            <person name="Harrison M."/>
        </authorList>
    </citation>
    <scope>NUCLEOTIDE SEQUENCE [LARGE SCALE GENOMIC DNA]</scope>
    <source>
        <strain evidence="1 2">IT104</strain>
    </source>
</reference>
<dbReference type="Proteomes" id="UP000266861">
    <property type="component" value="Unassembled WGS sequence"/>
</dbReference>
<evidence type="ECO:0000313" key="2">
    <source>
        <dbReference type="Proteomes" id="UP000266861"/>
    </source>
</evidence>
<evidence type="ECO:0000313" key="1">
    <source>
        <dbReference type="EMBL" id="RHZ79846.1"/>
    </source>
</evidence>